<evidence type="ECO:0000313" key="3">
    <source>
        <dbReference type="Proteomes" id="UP000775872"/>
    </source>
</evidence>
<feature type="compositionally biased region" description="Basic residues" evidence="1">
    <location>
        <begin position="13"/>
        <end position="34"/>
    </location>
</feature>
<feature type="compositionally biased region" description="Polar residues" evidence="1">
    <location>
        <begin position="380"/>
        <end position="389"/>
    </location>
</feature>
<feature type="region of interest" description="Disordered" evidence="1">
    <location>
        <begin position="322"/>
        <end position="412"/>
    </location>
</feature>
<name>A0A9P0ENV9_9HYPO</name>
<dbReference type="AlphaFoldDB" id="A0A9P0ENV9"/>
<organism evidence="2 3">
    <name type="scientific">Clonostachys solani</name>
    <dbReference type="NCBI Taxonomy" id="160281"/>
    <lineage>
        <taxon>Eukaryota</taxon>
        <taxon>Fungi</taxon>
        <taxon>Dikarya</taxon>
        <taxon>Ascomycota</taxon>
        <taxon>Pezizomycotina</taxon>
        <taxon>Sordariomycetes</taxon>
        <taxon>Hypocreomycetidae</taxon>
        <taxon>Hypocreales</taxon>
        <taxon>Bionectriaceae</taxon>
        <taxon>Clonostachys</taxon>
    </lineage>
</organism>
<proteinExistence type="predicted"/>
<evidence type="ECO:0000313" key="2">
    <source>
        <dbReference type="EMBL" id="CAH0056557.1"/>
    </source>
</evidence>
<comment type="caution">
    <text evidence="2">The sequence shown here is derived from an EMBL/GenBank/DDBJ whole genome shotgun (WGS) entry which is preliminary data.</text>
</comment>
<feature type="compositionally biased region" description="Polar residues" evidence="1">
    <location>
        <begin position="247"/>
        <end position="271"/>
    </location>
</feature>
<feature type="compositionally biased region" description="Polar residues" evidence="1">
    <location>
        <begin position="157"/>
        <end position="188"/>
    </location>
</feature>
<feature type="compositionally biased region" description="Polar residues" evidence="1">
    <location>
        <begin position="427"/>
        <end position="438"/>
    </location>
</feature>
<feature type="compositionally biased region" description="Polar residues" evidence="1">
    <location>
        <begin position="130"/>
        <end position="150"/>
    </location>
</feature>
<dbReference type="Proteomes" id="UP000775872">
    <property type="component" value="Unassembled WGS sequence"/>
</dbReference>
<gene>
    <name evidence="2" type="ORF">CSOL1703_00006499</name>
</gene>
<accession>A0A9P0ENV9</accession>
<feature type="compositionally biased region" description="Polar residues" evidence="1">
    <location>
        <begin position="397"/>
        <end position="406"/>
    </location>
</feature>
<feature type="compositionally biased region" description="Basic and acidic residues" evidence="1">
    <location>
        <begin position="322"/>
        <end position="372"/>
    </location>
</feature>
<feature type="region of interest" description="Disordered" evidence="1">
    <location>
        <begin position="1"/>
        <end position="60"/>
    </location>
</feature>
<sequence>MATTSFQPTSLGHHGKFSKPRTRGSVRPILKKFHSSSLSEKNSLDLDRGWEDQPSPQLGYTEPAYIHEEPEPLVHQIYPAANSRSTRDVSFALSATDLTTLNSIQPSSTYSSTSTSGLPSSSNVNNNPSHTRSTSNASHISLATSASGRNGSFVHPFQQTPRTSTPPLISYANSLASLEQRDTSPTTITEDDDLPDPVYQGYTPPQSQVKSPFVQKPSAPTTQRAGSLSDAQPPLRISTGWTGSGTGPRSVNAGSSLNQNRSSDGQLSGRPSVTVIERSPLSSTPVAQSPLAMASPISTHAMSPLRTSLDVNNFRLRSRSDVDTATRQEQVRAARQKFDEKERAKEEKYAREQSRKRERADTKEAQRIERAQAGHHRKGSNSGRTSCSTDIRPVFSRRNTGNSKLDTASEKAPDFMSRGYREMAPAQSPQAQAENVQFESPRRSTKRKTTGTWTAFVLWFRTRLLKLGRRGSN</sequence>
<feature type="compositionally biased region" description="Low complexity" evidence="1">
    <location>
        <begin position="107"/>
        <end position="129"/>
    </location>
</feature>
<protein>
    <submittedName>
        <fullName evidence="2">Uncharacterized protein</fullName>
    </submittedName>
</protein>
<reference evidence="2" key="1">
    <citation type="submission" date="2021-10" db="EMBL/GenBank/DDBJ databases">
        <authorList>
            <person name="Piombo E."/>
        </authorList>
    </citation>
    <scope>NUCLEOTIDE SEQUENCE</scope>
</reference>
<feature type="compositionally biased region" description="Polar residues" evidence="1">
    <location>
        <begin position="218"/>
        <end position="230"/>
    </location>
</feature>
<feature type="compositionally biased region" description="Polar residues" evidence="1">
    <location>
        <begin position="1"/>
        <end position="10"/>
    </location>
</feature>
<keyword evidence="3" id="KW-1185">Reference proteome</keyword>
<feature type="region of interest" description="Disordered" evidence="1">
    <location>
        <begin position="424"/>
        <end position="447"/>
    </location>
</feature>
<evidence type="ECO:0000256" key="1">
    <source>
        <dbReference type="SAM" id="MobiDB-lite"/>
    </source>
</evidence>
<feature type="region of interest" description="Disordered" evidence="1">
    <location>
        <begin position="103"/>
        <end position="272"/>
    </location>
</feature>
<dbReference type="OrthoDB" id="5377213at2759"/>
<feature type="compositionally biased region" description="Basic and acidic residues" evidence="1">
    <location>
        <begin position="42"/>
        <end position="51"/>
    </location>
</feature>
<dbReference type="EMBL" id="CABFOC020000063">
    <property type="protein sequence ID" value="CAH0056557.1"/>
    <property type="molecule type" value="Genomic_DNA"/>
</dbReference>